<dbReference type="EMBL" id="BSFJ01000007">
    <property type="protein sequence ID" value="GLK71865.1"/>
    <property type="molecule type" value="Genomic_DNA"/>
</dbReference>
<protein>
    <submittedName>
        <fullName evidence="1">Uncharacterized protein</fullName>
    </submittedName>
</protein>
<dbReference type="Proteomes" id="UP001143370">
    <property type="component" value="Unassembled WGS sequence"/>
</dbReference>
<evidence type="ECO:0000313" key="1">
    <source>
        <dbReference type="EMBL" id="GLK71865.1"/>
    </source>
</evidence>
<reference evidence="1" key="2">
    <citation type="submission" date="2023-01" db="EMBL/GenBank/DDBJ databases">
        <authorList>
            <person name="Sun Q."/>
            <person name="Evtushenko L."/>
        </authorList>
    </citation>
    <scope>NUCLEOTIDE SEQUENCE</scope>
    <source>
        <strain evidence="1">VKM B-2484</strain>
    </source>
</reference>
<reference evidence="1" key="1">
    <citation type="journal article" date="2014" name="Int. J. Syst. Evol. Microbiol.">
        <title>Complete genome sequence of Corynebacterium casei LMG S-19264T (=DSM 44701T), isolated from a smear-ripened cheese.</title>
        <authorList>
            <consortium name="US DOE Joint Genome Institute (JGI-PGF)"/>
            <person name="Walter F."/>
            <person name="Albersmeier A."/>
            <person name="Kalinowski J."/>
            <person name="Ruckert C."/>
        </authorList>
    </citation>
    <scope>NUCLEOTIDE SEQUENCE</scope>
    <source>
        <strain evidence="1">VKM B-2484</strain>
    </source>
</reference>
<keyword evidence="2" id="KW-1185">Reference proteome</keyword>
<dbReference type="AlphaFoldDB" id="A0A9W6J6Q4"/>
<sequence length="133" mass="14317">MWKGVEADPRIRFNRTGRITMDYLGGLHGTGVLMRGRIAISPTQYDFDVYASKGGLVTSCGEIRLPASVMKGVFGRIDLQMRTADGRLLKLRFSEKRLAAGEAAAHVDVTGDLLAGADRRLPSNPGKEALAAA</sequence>
<evidence type="ECO:0000313" key="2">
    <source>
        <dbReference type="Proteomes" id="UP001143370"/>
    </source>
</evidence>
<gene>
    <name evidence="1" type="ORF">GCM10017643_19810</name>
</gene>
<proteinExistence type="predicted"/>
<accession>A0A9W6J6Q4</accession>
<organism evidence="1 2">
    <name type="scientific">Ancylobacter dichloromethanicus</name>
    <dbReference type="NCBI Taxonomy" id="518825"/>
    <lineage>
        <taxon>Bacteria</taxon>
        <taxon>Pseudomonadati</taxon>
        <taxon>Pseudomonadota</taxon>
        <taxon>Alphaproteobacteria</taxon>
        <taxon>Hyphomicrobiales</taxon>
        <taxon>Xanthobacteraceae</taxon>
        <taxon>Ancylobacter</taxon>
    </lineage>
</organism>
<name>A0A9W6J6Q4_9HYPH</name>
<comment type="caution">
    <text evidence="1">The sequence shown here is derived from an EMBL/GenBank/DDBJ whole genome shotgun (WGS) entry which is preliminary data.</text>
</comment>